<dbReference type="GO" id="GO:0003917">
    <property type="term" value="F:DNA topoisomerase type I (single strand cut, ATP-independent) activity"/>
    <property type="evidence" value="ECO:0007669"/>
    <property type="project" value="UniProtKB-UniRule"/>
</dbReference>
<gene>
    <name evidence="10" type="primary">topA</name>
    <name evidence="13" type="ORF">AUK40_00480</name>
</gene>
<dbReference type="EMBL" id="MNZT01000010">
    <property type="protein sequence ID" value="OIP99718.1"/>
    <property type="molecule type" value="Genomic_DNA"/>
</dbReference>
<dbReference type="Gene3D" id="2.70.20.10">
    <property type="entry name" value="Topoisomerase I, domain 3"/>
    <property type="match status" value="1"/>
</dbReference>
<dbReference type="Gene3D" id="1.10.460.10">
    <property type="entry name" value="Topoisomerase I, domain 2"/>
    <property type="match status" value="1"/>
</dbReference>
<dbReference type="GO" id="GO:0008270">
    <property type="term" value="F:zinc ion binding"/>
    <property type="evidence" value="ECO:0007669"/>
    <property type="project" value="UniProtKB-KW"/>
</dbReference>
<name>A0A1J5J5A1_9BACT</name>
<dbReference type="PRINTS" id="PR00417">
    <property type="entry name" value="PRTPISMRASEI"/>
</dbReference>
<dbReference type="PANTHER" id="PTHR42785:SF1">
    <property type="entry name" value="DNA TOPOISOMERASE"/>
    <property type="match status" value="1"/>
</dbReference>
<comment type="subunit">
    <text evidence="10">Monomer.</text>
</comment>
<feature type="site" description="Interaction with DNA" evidence="10">
    <location>
        <position position="33"/>
    </location>
</feature>
<dbReference type="InterPro" id="IPR013825">
    <property type="entry name" value="Topo_IA_cen_sub2"/>
</dbReference>
<keyword evidence="7 10" id="KW-0799">Topoisomerase</keyword>
<feature type="site" description="Interaction with DNA" evidence="10">
    <location>
        <position position="139"/>
    </location>
</feature>
<feature type="site" description="Interaction with DNA" evidence="10">
    <location>
        <position position="305"/>
    </location>
</feature>
<comment type="catalytic activity">
    <reaction evidence="1 10">
        <text>ATP-independent breakage of single-stranded DNA, followed by passage and rejoining.</text>
        <dbReference type="EC" id="5.6.2.1"/>
    </reaction>
</comment>
<dbReference type="EC" id="5.6.2.1" evidence="10"/>
<dbReference type="SUPFAM" id="SSF57783">
    <property type="entry name" value="Zinc beta-ribbon"/>
    <property type="match status" value="2"/>
</dbReference>
<proteinExistence type="inferred from homology"/>
<keyword evidence="9 10" id="KW-0413">Isomerase</keyword>
<feature type="site" description="Interaction with DNA" evidence="10">
    <location>
        <position position="143"/>
    </location>
</feature>
<evidence type="ECO:0000256" key="7">
    <source>
        <dbReference type="ARBA" id="ARBA00023029"/>
    </source>
</evidence>
<dbReference type="InterPro" id="IPR034149">
    <property type="entry name" value="TOPRIM_TopoI"/>
</dbReference>
<dbReference type="InterPro" id="IPR006171">
    <property type="entry name" value="TOPRIM_dom"/>
</dbReference>
<dbReference type="InterPro" id="IPR013497">
    <property type="entry name" value="Topo_IA_cen"/>
</dbReference>
<organism evidence="13 14">
    <name type="scientific">Candidatus Wirthbacteria bacterium CG2_30_54_11</name>
    <dbReference type="NCBI Taxonomy" id="1817892"/>
    <lineage>
        <taxon>Bacteria</taxon>
        <taxon>Candidatus Wirthbacteria</taxon>
    </lineage>
</organism>
<dbReference type="InterPro" id="IPR000380">
    <property type="entry name" value="Topo_IA"/>
</dbReference>
<dbReference type="GO" id="GO:0003677">
    <property type="term" value="F:DNA binding"/>
    <property type="evidence" value="ECO:0007669"/>
    <property type="project" value="UniProtKB-KW"/>
</dbReference>
<evidence type="ECO:0000259" key="12">
    <source>
        <dbReference type="PROSITE" id="PS52039"/>
    </source>
</evidence>
<dbReference type="InterPro" id="IPR023406">
    <property type="entry name" value="Topo_IA_AS"/>
</dbReference>
<evidence type="ECO:0000256" key="6">
    <source>
        <dbReference type="ARBA" id="ARBA00022842"/>
    </source>
</evidence>
<dbReference type="InterPro" id="IPR028612">
    <property type="entry name" value="Topoisom_1_IA"/>
</dbReference>
<dbReference type="NCBIfam" id="TIGR01051">
    <property type="entry name" value="topA_bact"/>
    <property type="match status" value="1"/>
</dbReference>
<dbReference type="InterPro" id="IPR005733">
    <property type="entry name" value="TopoI_bac-type"/>
</dbReference>
<feature type="region of interest" description="Interaction with DNA" evidence="10">
    <location>
        <begin position="163"/>
        <end position="168"/>
    </location>
</feature>
<feature type="domain" description="Toprim" evidence="11">
    <location>
        <begin position="3"/>
        <end position="113"/>
    </location>
</feature>
<keyword evidence="4" id="KW-0863">Zinc-finger</keyword>
<dbReference type="InterPro" id="IPR013826">
    <property type="entry name" value="Topo_IA_cen_sub3"/>
</dbReference>
<dbReference type="SMART" id="SM00436">
    <property type="entry name" value="TOP1Bc"/>
    <property type="match status" value="1"/>
</dbReference>
<keyword evidence="3" id="KW-0479">Metal-binding</keyword>
<evidence type="ECO:0000259" key="11">
    <source>
        <dbReference type="PROSITE" id="PS50880"/>
    </source>
</evidence>
<feature type="domain" description="Topo IA-type catalytic" evidence="12">
    <location>
        <begin position="129"/>
        <end position="575"/>
    </location>
</feature>
<evidence type="ECO:0000256" key="3">
    <source>
        <dbReference type="ARBA" id="ARBA00022723"/>
    </source>
</evidence>
<evidence type="ECO:0000256" key="5">
    <source>
        <dbReference type="ARBA" id="ARBA00022833"/>
    </source>
</evidence>
<dbReference type="GO" id="GO:0005694">
    <property type="term" value="C:chromosome"/>
    <property type="evidence" value="ECO:0007669"/>
    <property type="project" value="InterPro"/>
</dbReference>
<dbReference type="SUPFAM" id="SSF56712">
    <property type="entry name" value="Prokaryotic type I DNA topoisomerase"/>
    <property type="match status" value="1"/>
</dbReference>
<dbReference type="Gene3D" id="3.30.65.10">
    <property type="entry name" value="Bacterial Topoisomerase I, domain 1"/>
    <property type="match status" value="3"/>
</dbReference>
<dbReference type="InterPro" id="IPR023405">
    <property type="entry name" value="Topo_IA_core_domain"/>
</dbReference>
<dbReference type="InterPro" id="IPR003602">
    <property type="entry name" value="Topo_IA_DNA-bd_dom"/>
</dbReference>
<feature type="site" description="Interaction with DNA" evidence="10">
    <location>
        <position position="140"/>
    </location>
</feature>
<sequence length="726" mass="80901">MTSHLVIVESPAKARTISNFLPANYTVRASMGHIRDLPKAKIGVDVEHDFLPEYVIPAEKAKTVTELKKLAGKAQEVILATDEDREGEAIAWHLAEAIGLPVDTTKRVVFHEVTKDAILHAMETPRTIDMKKVDAQQGRRILDRLVGYKLSPFLWRKVMPGLSAGRVQSVAVRLIVERERERDAFKARESWTLDALFEKASAAAGKGQFKAELSKVNGKKADLVSGPDAQKIMDELKGAAYQVSSIETKSKKRAPYAPFITSTLQQDAARKLGFTAKKTMMIAQQLYEGVELLTGERTGLITYMRTDSTNLAETAVARIREVIKERFGPEYLPAKPRSYVKKVKGAQEAHEAIRPTDVVRDLESLKSHLTPDQARLYELIYKRTMSCQMEDACINQTSVDITPLLGGKPTSHLFHATGSTVSFPGFLAVYEEGKDDDVEGEKDKDKEARLPKLTKDEDLRLVTLSPEQHFTQPPPRFTEATLVKALEEHGIGRPSTYAPIISTIQDRGYVRLDQKRFAPEDKGMVVNDLLVEHFPTIVDIGFTAAMEGDLDLVASGDKEWVPIIRAFYVPFDALLTQKSVDVDKRSVVDEKTDEVCDKCGKPMVIRLGRHGKFIACSGYPECRNTKPVPGAPGMTPAEEQKREEPCELCGAPMVMKQGRFGKFWGCSKYPECKNIQKLFKPQPTGVKCPECGGDVVGKRTKHGKIFYGCANYPKCRYATWDRPVTT</sequence>
<accession>A0A1J5J5A1</accession>
<dbReference type="PROSITE" id="PS52039">
    <property type="entry name" value="TOPO_IA_2"/>
    <property type="match status" value="1"/>
</dbReference>
<feature type="active site" description="O-(5'-phospho-DNA)-tyrosine intermediate" evidence="10">
    <location>
        <position position="303"/>
    </location>
</feature>
<dbReference type="Gene3D" id="1.10.290.10">
    <property type="entry name" value="Topoisomerase I, domain 4"/>
    <property type="match status" value="1"/>
</dbReference>
<dbReference type="CDD" id="cd00186">
    <property type="entry name" value="TOP1Ac"/>
    <property type="match status" value="1"/>
</dbReference>
<dbReference type="HAMAP" id="MF_00952">
    <property type="entry name" value="Topoisom_1_prok"/>
    <property type="match status" value="1"/>
</dbReference>
<keyword evidence="6" id="KW-0460">Magnesium</keyword>
<dbReference type="InterPro" id="IPR013498">
    <property type="entry name" value="Topo_IA_Znf"/>
</dbReference>
<dbReference type="CDD" id="cd03363">
    <property type="entry name" value="TOPRIM_TopoIA_TopoI"/>
    <property type="match status" value="1"/>
</dbReference>
<comment type="function">
    <text evidence="10">Releases the supercoiling and torsional tension of DNA, which is introduced during the DNA replication and transcription, by transiently cleaving and rejoining one strand of the DNA duplex. Introduces a single-strand break via transesterification at a target site in duplex DNA. The scissile phosphodiester is attacked by the catalytic tyrosine of the enzyme, resulting in the formation of a DNA-(5'-phosphotyrosyl)-enzyme intermediate and the expulsion of a 3'-OH DNA strand. The free DNA strand then undergoes passage around the unbroken strand, thus removing DNA supercoils. Finally, in the religation step, the DNA 3'-OH attacks the covalent intermediate to expel the active-site tyrosine and restore the DNA phosphodiester backbone.</text>
</comment>
<dbReference type="Gene3D" id="3.40.50.140">
    <property type="match status" value="1"/>
</dbReference>
<dbReference type="PANTHER" id="PTHR42785">
    <property type="entry name" value="DNA TOPOISOMERASE, TYPE IA, CORE"/>
    <property type="match status" value="1"/>
</dbReference>
<feature type="site" description="Interaction with DNA" evidence="10">
    <location>
        <position position="148"/>
    </location>
</feature>
<evidence type="ECO:0000313" key="13">
    <source>
        <dbReference type="EMBL" id="OIP99718.1"/>
    </source>
</evidence>
<dbReference type="SMART" id="SM00437">
    <property type="entry name" value="TOP1Ac"/>
    <property type="match status" value="1"/>
</dbReference>
<keyword evidence="8 10" id="KW-0238">DNA-binding</keyword>
<dbReference type="InterPro" id="IPR013824">
    <property type="entry name" value="Topo_IA_cen_sub1"/>
</dbReference>
<evidence type="ECO:0000256" key="8">
    <source>
        <dbReference type="ARBA" id="ARBA00023125"/>
    </source>
</evidence>
<dbReference type="SMART" id="SM00493">
    <property type="entry name" value="TOPRIM"/>
    <property type="match status" value="1"/>
</dbReference>
<dbReference type="Pfam" id="PF01751">
    <property type="entry name" value="Toprim"/>
    <property type="match status" value="1"/>
</dbReference>
<evidence type="ECO:0000256" key="9">
    <source>
        <dbReference type="ARBA" id="ARBA00023235"/>
    </source>
</evidence>
<dbReference type="InterPro" id="IPR003601">
    <property type="entry name" value="Topo_IA_2"/>
</dbReference>
<evidence type="ECO:0000256" key="2">
    <source>
        <dbReference type="ARBA" id="ARBA00009446"/>
    </source>
</evidence>
<feature type="site" description="Interaction with DNA" evidence="10">
    <location>
        <position position="155"/>
    </location>
</feature>
<dbReference type="PROSITE" id="PS50880">
    <property type="entry name" value="TOPRIM"/>
    <property type="match status" value="1"/>
</dbReference>
<dbReference type="AlphaFoldDB" id="A0A1J5J5A1"/>
<dbReference type="GO" id="GO:0006265">
    <property type="term" value="P:DNA topological change"/>
    <property type="evidence" value="ECO:0007669"/>
    <property type="project" value="UniProtKB-UniRule"/>
</dbReference>
<evidence type="ECO:0000313" key="14">
    <source>
        <dbReference type="Proteomes" id="UP000183245"/>
    </source>
</evidence>
<protein>
    <recommendedName>
        <fullName evidence="10">DNA topoisomerase 1</fullName>
        <ecNumber evidence="10">5.6.2.1</ecNumber>
    </recommendedName>
    <alternativeName>
        <fullName evidence="10">DNA topoisomerase I</fullName>
    </alternativeName>
</protein>
<dbReference type="Pfam" id="PF01131">
    <property type="entry name" value="Topoisom_bac"/>
    <property type="match status" value="1"/>
</dbReference>
<dbReference type="Pfam" id="PF01396">
    <property type="entry name" value="Zn_ribbon_Top1"/>
    <property type="match status" value="3"/>
</dbReference>
<evidence type="ECO:0000256" key="1">
    <source>
        <dbReference type="ARBA" id="ARBA00000213"/>
    </source>
</evidence>
<comment type="similarity">
    <text evidence="2 10">Belongs to the type IA topoisomerase family.</text>
</comment>
<keyword evidence="5" id="KW-0862">Zinc</keyword>
<dbReference type="STRING" id="1817892.AUK40_00480"/>
<reference evidence="13 14" key="1">
    <citation type="journal article" date="2016" name="Environ. Microbiol.">
        <title>Genomic resolution of a cold subsurface aquifer community provides metabolic insights for novel microbes adapted to high CO concentrations.</title>
        <authorList>
            <person name="Probst A.J."/>
            <person name="Castelle C.J."/>
            <person name="Singh A."/>
            <person name="Brown C.T."/>
            <person name="Anantharaman K."/>
            <person name="Sharon I."/>
            <person name="Hug L.A."/>
            <person name="Burstein D."/>
            <person name="Emerson J.B."/>
            <person name="Thomas B.C."/>
            <person name="Banfield J.F."/>
        </authorList>
    </citation>
    <scope>NUCLEOTIDE SEQUENCE [LARGE SCALE GENOMIC DNA]</scope>
    <source>
        <strain evidence="13">CG2_30_54_11</strain>
    </source>
</reference>
<evidence type="ECO:0000256" key="10">
    <source>
        <dbReference type="HAMAP-Rule" id="MF_00952"/>
    </source>
</evidence>
<evidence type="ECO:0000256" key="4">
    <source>
        <dbReference type="ARBA" id="ARBA00022771"/>
    </source>
</evidence>
<comment type="caution">
    <text evidence="13">The sequence shown here is derived from an EMBL/GenBank/DDBJ whole genome shotgun (WGS) entry which is preliminary data.</text>
</comment>
<dbReference type="Proteomes" id="UP000183245">
    <property type="component" value="Unassembled WGS sequence"/>
</dbReference>
<dbReference type="PROSITE" id="PS00396">
    <property type="entry name" value="TOPO_IA_1"/>
    <property type="match status" value="1"/>
</dbReference>
<feature type="site" description="Interaction with DNA" evidence="10">
    <location>
        <position position="507"/>
    </location>
</feature>